<dbReference type="Pfam" id="PF25873">
    <property type="entry name" value="WHD_MalT"/>
    <property type="match status" value="1"/>
</dbReference>
<keyword evidence="3" id="KW-0804">Transcription</keyword>
<dbReference type="InterPro" id="IPR027417">
    <property type="entry name" value="P-loop_NTPase"/>
</dbReference>
<feature type="region of interest" description="Disordered" evidence="4">
    <location>
        <begin position="1"/>
        <end position="22"/>
    </location>
</feature>
<protein>
    <submittedName>
        <fullName evidence="6">LuxR family maltose regulon positive regulatory protein</fullName>
    </submittedName>
</protein>
<evidence type="ECO:0000256" key="2">
    <source>
        <dbReference type="ARBA" id="ARBA00023125"/>
    </source>
</evidence>
<evidence type="ECO:0000313" key="6">
    <source>
        <dbReference type="EMBL" id="NYD74808.1"/>
    </source>
</evidence>
<dbReference type="RefSeq" id="WP_179456802.1">
    <property type="nucleotide sequence ID" value="NZ_BAAAPX010000001.1"/>
</dbReference>
<dbReference type="Pfam" id="PF00196">
    <property type="entry name" value="GerE"/>
    <property type="match status" value="1"/>
</dbReference>
<gene>
    <name evidence="6" type="ORF">BJ963_002327</name>
</gene>
<dbReference type="InterPro" id="IPR000792">
    <property type="entry name" value="Tscrpt_reg_LuxR_C"/>
</dbReference>
<keyword evidence="2" id="KW-0238">DNA-binding</keyword>
<dbReference type="InterPro" id="IPR016032">
    <property type="entry name" value="Sig_transdc_resp-reg_C-effctor"/>
</dbReference>
<organism evidence="6 7">
    <name type="scientific">Leifsonia soli</name>
    <dbReference type="NCBI Taxonomy" id="582665"/>
    <lineage>
        <taxon>Bacteria</taxon>
        <taxon>Bacillati</taxon>
        <taxon>Actinomycetota</taxon>
        <taxon>Actinomycetes</taxon>
        <taxon>Micrococcales</taxon>
        <taxon>Microbacteriaceae</taxon>
        <taxon>Leifsonia</taxon>
    </lineage>
</organism>
<dbReference type="PANTHER" id="PTHR44688">
    <property type="entry name" value="DNA-BINDING TRANSCRIPTIONAL ACTIVATOR DEVR_DOSR"/>
    <property type="match status" value="1"/>
</dbReference>
<dbReference type="SUPFAM" id="SSF52540">
    <property type="entry name" value="P-loop containing nucleoside triphosphate hydrolases"/>
    <property type="match status" value="1"/>
</dbReference>
<comment type="caution">
    <text evidence="6">The sequence shown here is derived from an EMBL/GenBank/DDBJ whole genome shotgun (WGS) entry which is preliminary data.</text>
</comment>
<keyword evidence="7" id="KW-1185">Reference proteome</keyword>
<dbReference type="Gene3D" id="1.10.10.10">
    <property type="entry name" value="Winged helix-like DNA-binding domain superfamily/Winged helix DNA-binding domain"/>
    <property type="match status" value="1"/>
</dbReference>
<evidence type="ECO:0000256" key="3">
    <source>
        <dbReference type="ARBA" id="ARBA00023163"/>
    </source>
</evidence>
<dbReference type="SUPFAM" id="SSF46894">
    <property type="entry name" value="C-terminal effector domain of the bipartite response regulators"/>
    <property type="match status" value="1"/>
</dbReference>
<reference evidence="6 7" key="1">
    <citation type="submission" date="2020-07" db="EMBL/GenBank/DDBJ databases">
        <title>Sequencing the genomes of 1000 actinobacteria strains.</title>
        <authorList>
            <person name="Klenk H.-P."/>
        </authorList>
    </citation>
    <scope>NUCLEOTIDE SEQUENCE [LARGE SCALE GENOMIC DNA]</scope>
    <source>
        <strain evidence="6 7">DSM 23871</strain>
    </source>
</reference>
<feature type="domain" description="HTH luxR-type" evidence="5">
    <location>
        <begin position="688"/>
        <end position="745"/>
    </location>
</feature>
<sequence length="752" mass="79237">MEETHPRPSDSGVADASRRDAPISSFAAPADRSAIIRRGRPPMSAVSVVAPAGYGKTVLLEQWAGRDGRLGIPVPLSAADADPATLTASVAAAFARALVNEAGTADGLGVHVEFASIAAHPGSGRSVLARTAVRLQALIVAIDRPFVVLVDDADHAAADACQDVLEVAFARIPPGSLLVVAGRIRQPFLSRLRVAGRVADVGAADLALDAVEMRRVFDGVGAPTLSEADAVRLRERTEGWAAGIALAAIIARDGGDPLGVLGDDGPVAEFLQRAVVASLSADELSFARESAVFDPIVPAECDAVLGRTDSAERLRALESRGLLLAPLDVRRTAYRYHPLFREFLLGGLARSEPSRERELHRAAARRCEDGGRLPPAIDHLLAAGDREHAARLVAECAFRSGESGDRAAVDRWLGDLGDAAIAAFPPLMVVAGWWAALDGRPREADRWDDLLGSRTFAGPAVPGFPPFASARALLRVLLWRHGLGGAVHDATCALQREPMSGEWRDHALLLHGWTLRLGGDPAGALAEFEEACRLAAVAGHATTLVLSASELARFAFDAGARADADRHLDRALGAVDAAGLDGTAAACLARAVAARRALRRYDRSAAERLVTAAMRDRGACTYAVPVLAVEVRIELCRAHLALGDPAAAAHLLHEIDDVLWLRPGLGALEGAVDDLREDVRRNSAVLGPSPLTPAELRLLPLLQTHLTIAEIAARLFVSRNTAGTQIGAIYRKLGVTTRSAAVERAAEVGLLG</sequence>
<evidence type="ECO:0000313" key="7">
    <source>
        <dbReference type="Proteomes" id="UP000589620"/>
    </source>
</evidence>
<dbReference type="CDD" id="cd06170">
    <property type="entry name" value="LuxR_C_like"/>
    <property type="match status" value="1"/>
</dbReference>
<keyword evidence="1" id="KW-0805">Transcription regulation</keyword>
<dbReference type="InterPro" id="IPR059106">
    <property type="entry name" value="WHD_MalT"/>
</dbReference>
<dbReference type="InterPro" id="IPR036388">
    <property type="entry name" value="WH-like_DNA-bd_sf"/>
</dbReference>
<evidence type="ECO:0000259" key="5">
    <source>
        <dbReference type="SMART" id="SM00421"/>
    </source>
</evidence>
<proteinExistence type="predicted"/>
<dbReference type="InterPro" id="IPR011990">
    <property type="entry name" value="TPR-like_helical_dom_sf"/>
</dbReference>
<name>A0A852SZX4_9MICO</name>
<evidence type="ECO:0000256" key="1">
    <source>
        <dbReference type="ARBA" id="ARBA00023015"/>
    </source>
</evidence>
<dbReference type="EMBL" id="JACCBJ010000001">
    <property type="protein sequence ID" value="NYD74808.1"/>
    <property type="molecule type" value="Genomic_DNA"/>
</dbReference>
<evidence type="ECO:0000256" key="4">
    <source>
        <dbReference type="SAM" id="MobiDB-lite"/>
    </source>
</evidence>
<accession>A0A852SZX4</accession>
<dbReference type="GO" id="GO:0006355">
    <property type="term" value="P:regulation of DNA-templated transcription"/>
    <property type="evidence" value="ECO:0007669"/>
    <property type="project" value="InterPro"/>
</dbReference>
<dbReference type="PANTHER" id="PTHR44688:SF16">
    <property type="entry name" value="DNA-BINDING TRANSCRIPTIONAL ACTIVATOR DEVR_DOSR"/>
    <property type="match status" value="1"/>
</dbReference>
<dbReference type="SMART" id="SM00421">
    <property type="entry name" value="HTH_LUXR"/>
    <property type="match status" value="1"/>
</dbReference>
<dbReference type="AlphaFoldDB" id="A0A852SZX4"/>
<dbReference type="GO" id="GO:0003677">
    <property type="term" value="F:DNA binding"/>
    <property type="evidence" value="ECO:0007669"/>
    <property type="project" value="UniProtKB-KW"/>
</dbReference>
<dbReference type="Gene3D" id="1.25.40.10">
    <property type="entry name" value="Tetratricopeptide repeat domain"/>
    <property type="match status" value="1"/>
</dbReference>
<dbReference type="Proteomes" id="UP000589620">
    <property type="component" value="Unassembled WGS sequence"/>
</dbReference>